<organism evidence="1 2">
    <name type="scientific">Enterobacter cloacae</name>
    <dbReference type="NCBI Taxonomy" id="550"/>
    <lineage>
        <taxon>Bacteria</taxon>
        <taxon>Pseudomonadati</taxon>
        <taxon>Pseudomonadota</taxon>
        <taxon>Gammaproteobacteria</taxon>
        <taxon>Enterobacterales</taxon>
        <taxon>Enterobacteriaceae</taxon>
        <taxon>Enterobacter</taxon>
        <taxon>Enterobacter cloacae complex</taxon>
    </lineage>
</organism>
<comment type="caution">
    <text evidence="1">The sequence shown here is derived from an EMBL/GenBank/DDBJ whole genome shotgun (WGS) entry which is preliminary data.</text>
</comment>
<accession>A0A4Q2E8F2</accession>
<dbReference type="Proteomes" id="UP000290875">
    <property type="component" value="Unassembled WGS sequence"/>
</dbReference>
<gene>
    <name evidence="1" type="ORF">DM877_11240</name>
</gene>
<evidence type="ECO:0008006" key="3">
    <source>
        <dbReference type="Google" id="ProtNLM"/>
    </source>
</evidence>
<protein>
    <recommendedName>
        <fullName evidence="3">DUF3168 domain-containing protein</fullName>
    </recommendedName>
</protein>
<dbReference type="InterPro" id="IPR021508">
    <property type="entry name" value="Gp17-like"/>
</dbReference>
<dbReference type="AlphaFoldDB" id="A0A4Q2E8F2"/>
<evidence type="ECO:0000313" key="1">
    <source>
        <dbReference type="EMBL" id="RXW28973.1"/>
    </source>
</evidence>
<dbReference type="Pfam" id="PF11367">
    <property type="entry name" value="Tail_completion_gp17"/>
    <property type="match status" value="1"/>
</dbReference>
<name>A0A4Q2E8F2_ENTCL</name>
<proteinExistence type="predicted"/>
<dbReference type="EMBL" id="QJSL01000009">
    <property type="protein sequence ID" value="RXW28973.1"/>
    <property type="molecule type" value="Genomic_DNA"/>
</dbReference>
<sequence>MIPPIFPVCAASQSVTDLLGSDPVRLYPFGMQNDNVIYPYAVWQNIGGEPENFLNQSPDIDRFSLQVDIYGNTDEEVISVAMAIRNSIQAKANITRWGGQTRDPNTNRYRYSFDVDWFVKR</sequence>
<reference evidence="1 2" key="1">
    <citation type="submission" date="2018-06" db="EMBL/GenBank/DDBJ databases">
        <title>Carbapenemase-producing Enterobacteriaceae present in wastewater treatment plant effluent and nearby surface waters in the US.</title>
        <authorList>
            <person name="Mathys D.A."/>
            <person name="Mollenkopf D.F."/>
            <person name="Feicht S.M."/>
            <person name="Adams R.J."/>
            <person name="Albers A.L."/>
            <person name="Grooters S.V."/>
            <person name="Stuever D.M."/>
            <person name="Daniels J.B."/>
            <person name="Wittum T.E."/>
        </authorList>
    </citation>
    <scope>NUCLEOTIDE SEQUENCE [LARGE SCALE GENOMIC DNA]</scope>
    <source>
        <strain evidence="1 2">GEO_4_Eff_A</strain>
    </source>
</reference>
<evidence type="ECO:0000313" key="2">
    <source>
        <dbReference type="Proteomes" id="UP000290875"/>
    </source>
</evidence>
<dbReference type="RefSeq" id="WP_129324277.1">
    <property type="nucleotide sequence ID" value="NZ_QJSL01000009.1"/>
</dbReference>